<dbReference type="GO" id="GO:0015628">
    <property type="term" value="P:protein secretion by the type II secretion system"/>
    <property type="evidence" value="ECO:0007669"/>
    <property type="project" value="TreeGrafter"/>
</dbReference>
<dbReference type="GO" id="GO:0015627">
    <property type="term" value="C:type II protein secretion system complex"/>
    <property type="evidence" value="ECO:0007669"/>
    <property type="project" value="TreeGrafter"/>
</dbReference>
<dbReference type="InterPro" id="IPR004509">
    <property type="entry name" value="Competence_ComEA_HhH"/>
</dbReference>
<dbReference type="InterPro" id="IPR051675">
    <property type="entry name" value="Endo/Exo/Phosphatase_dom_1"/>
</dbReference>
<sequence>MKAIHTIRHALGALALGVALAFPTLAGAVDINSADAQTLAEELNGVGLAKAEAIVAFRDANGPFASAEDLTKVKGIGLATIEKNRDVIQVGAGAKPKPARTVAKSD</sequence>
<dbReference type="InterPro" id="IPR010994">
    <property type="entry name" value="RuvA_2-like"/>
</dbReference>
<dbReference type="InterPro" id="IPR003583">
    <property type="entry name" value="Hlx-hairpin-Hlx_DNA-bd_motif"/>
</dbReference>
<dbReference type="Pfam" id="PF12836">
    <property type="entry name" value="HHH_3"/>
    <property type="match status" value="1"/>
</dbReference>
<protein>
    <recommendedName>
        <fullName evidence="3">Helix-hairpin-helix DNA-binding motif class 1 domain-containing protein</fullName>
    </recommendedName>
</protein>
<keyword evidence="1" id="KW-0963">Cytoplasm</keyword>
<feature type="domain" description="Helix-hairpin-helix DNA-binding motif class 1" evidence="3">
    <location>
        <begin position="68"/>
        <end position="87"/>
    </location>
</feature>
<dbReference type="AlphaFoldDB" id="A0A2W5KS75"/>
<name>A0A2W5KS75_9GAMM</name>
<comment type="caution">
    <text evidence="4">The sequence shown here is derived from an EMBL/GenBank/DDBJ whole genome shotgun (WGS) entry which is preliminary data.</text>
</comment>
<evidence type="ECO:0000313" key="4">
    <source>
        <dbReference type="EMBL" id="PZQ19896.1"/>
    </source>
</evidence>
<evidence type="ECO:0000256" key="1">
    <source>
        <dbReference type="ARBA" id="ARBA00022490"/>
    </source>
</evidence>
<gene>
    <name evidence="4" type="ORF">DI564_01255</name>
</gene>
<evidence type="ECO:0000259" key="3">
    <source>
        <dbReference type="SMART" id="SM00278"/>
    </source>
</evidence>
<proteinExistence type="predicted"/>
<dbReference type="GO" id="GO:0003677">
    <property type="term" value="F:DNA binding"/>
    <property type="evidence" value="ECO:0007669"/>
    <property type="project" value="InterPro"/>
</dbReference>
<dbReference type="Proteomes" id="UP000249046">
    <property type="component" value="Unassembled WGS sequence"/>
</dbReference>
<dbReference type="PANTHER" id="PTHR21180">
    <property type="entry name" value="ENDONUCLEASE/EXONUCLEASE/PHOSPHATASE FAMILY DOMAIN-CONTAINING PROTEIN 1"/>
    <property type="match status" value="1"/>
</dbReference>
<dbReference type="NCBIfam" id="TIGR00426">
    <property type="entry name" value="competence protein ComEA helix-hairpin-helix repeat region"/>
    <property type="match status" value="1"/>
</dbReference>
<dbReference type="GO" id="GO:0006281">
    <property type="term" value="P:DNA repair"/>
    <property type="evidence" value="ECO:0007669"/>
    <property type="project" value="InterPro"/>
</dbReference>
<evidence type="ECO:0000313" key="5">
    <source>
        <dbReference type="Proteomes" id="UP000249046"/>
    </source>
</evidence>
<feature type="chain" id="PRO_5016122013" description="Helix-hairpin-helix DNA-binding motif class 1 domain-containing protein" evidence="2">
    <location>
        <begin position="29"/>
        <end position="106"/>
    </location>
</feature>
<keyword evidence="2" id="KW-0732">Signal</keyword>
<feature type="domain" description="Helix-hairpin-helix DNA-binding motif class 1" evidence="3">
    <location>
        <begin position="38"/>
        <end position="57"/>
    </location>
</feature>
<dbReference type="PANTHER" id="PTHR21180:SF32">
    <property type="entry name" value="ENDONUCLEASE_EXONUCLEASE_PHOSPHATASE FAMILY DOMAIN-CONTAINING PROTEIN 1"/>
    <property type="match status" value="1"/>
</dbReference>
<evidence type="ECO:0000256" key="2">
    <source>
        <dbReference type="SAM" id="SignalP"/>
    </source>
</evidence>
<reference evidence="4 5" key="1">
    <citation type="submission" date="2017-08" db="EMBL/GenBank/DDBJ databases">
        <title>Infants hospitalized years apart are colonized by the same room-sourced microbial strains.</title>
        <authorList>
            <person name="Brooks B."/>
            <person name="Olm M.R."/>
            <person name="Firek B.A."/>
            <person name="Baker R."/>
            <person name="Thomas B.C."/>
            <person name="Morowitz M.J."/>
            <person name="Banfield J.F."/>
        </authorList>
    </citation>
    <scope>NUCLEOTIDE SEQUENCE [LARGE SCALE GENOMIC DNA]</scope>
    <source>
        <strain evidence="4">S2_005_003_R2_42</strain>
    </source>
</reference>
<dbReference type="Gene3D" id="1.10.150.280">
    <property type="entry name" value="AF1531-like domain"/>
    <property type="match status" value="1"/>
</dbReference>
<dbReference type="EMBL" id="QFPO01000001">
    <property type="protein sequence ID" value="PZQ19896.1"/>
    <property type="molecule type" value="Genomic_DNA"/>
</dbReference>
<dbReference type="SMART" id="SM00278">
    <property type="entry name" value="HhH1"/>
    <property type="match status" value="2"/>
</dbReference>
<accession>A0A2W5KS75</accession>
<dbReference type="SUPFAM" id="SSF47781">
    <property type="entry name" value="RuvA domain 2-like"/>
    <property type="match status" value="1"/>
</dbReference>
<feature type="signal peptide" evidence="2">
    <location>
        <begin position="1"/>
        <end position="28"/>
    </location>
</feature>
<organism evidence="4 5">
    <name type="scientific">Rhodanobacter denitrificans</name>
    <dbReference type="NCBI Taxonomy" id="666685"/>
    <lineage>
        <taxon>Bacteria</taxon>
        <taxon>Pseudomonadati</taxon>
        <taxon>Pseudomonadota</taxon>
        <taxon>Gammaproteobacteria</taxon>
        <taxon>Lysobacterales</taxon>
        <taxon>Rhodanobacteraceae</taxon>
        <taxon>Rhodanobacter</taxon>
    </lineage>
</organism>